<keyword evidence="3" id="KW-0963">Cytoplasm</keyword>
<accession>A0A3M7QFM1</accession>
<dbReference type="InterPro" id="IPR051608">
    <property type="entry name" value="RQC_Subunit_NEMF"/>
</dbReference>
<dbReference type="Proteomes" id="UP000276133">
    <property type="component" value="Unassembled WGS sequence"/>
</dbReference>
<dbReference type="GO" id="GO:0072344">
    <property type="term" value="P:rescue of stalled ribosome"/>
    <property type="evidence" value="ECO:0007669"/>
    <property type="project" value="TreeGrafter"/>
</dbReference>
<dbReference type="InterPro" id="IPR021846">
    <property type="entry name" value="NFACT-C"/>
</dbReference>
<feature type="compositionally biased region" description="Polar residues" evidence="6">
    <location>
        <begin position="434"/>
        <end position="449"/>
    </location>
</feature>
<feature type="domain" description="NFACT RNA-binding" evidence="7">
    <location>
        <begin position="178"/>
        <end position="288"/>
    </location>
</feature>
<feature type="compositionally biased region" description="Basic and acidic residues" evidence="6">
    <location>
        <begin position="362"/>
        <end position="394"/>
    </location>
</feature>
<feature type="compositionally biased region" description="Basic and acidic residues" evidence="6">
    <location>
        <begin position="490"/>
        <end position="514"/>
    </location>
</feature>
<proteinExistence type="inferred from homology"/>
<evidence type="ECO:0000256" key="1">
    <source>
        <dbReference type="ARBA" id="ARBA00004496"/>
    </source>
</evidence>
<comment type="caution">
    <text evidence="9">The sequence shown here is derived from an EMBL/GenBank/DDBJ whole genome shotgun (WGS) entry which is preliminary data.</text>
</comment>
<dbReference type="PANTHER" id="PTHR15239">
    <property type="entry name" value="NUCLEAR EXPORT MEDIATOR FACTOR NEMF"/>
    <property type="match status" value="1"/>
</dbReference>
<sequence length="683" mass="78183">MNKEAVKKLENVKKDHQRRLEELKLSQTEDEIRASLIEYNLDLVDKAIYLVNNAIANQMDWAEIHEIIKEAQEEEHEVALAIKELKLEINHIVLELEDSDFDDGVLRRKVEIDLGMNAFRNSRRYYESKKHSIIKENKTVDAGDKALKSAEKKTFELLKQASKIKTIGKSRKQYWFEKFFWFISSENYLVIGGRDQQQNEIVVKRYLKSGDLYVHADVQGASSVIIKNPSGNPVPPKTLNEAGCMAVCYSVAWEAKVLTSAYWVYHNQVSKQAPSGEYLKTGSFMIRGKKNFIPQTALVFGLGVLYKLDDNSVFRHKDERKIKTSEEEINELNVEYEELSIVEEDEELTSEKAISDLNIENVVDKQDDNRPETESKKSEESLKECEQTRKKESENQFPDTSFQIKLVSNINSAEDSFKTEEITAKENNDRQQEKSTTGPVSSAESNKGKSQPLKRGQKSRLEKMKTKYKDQDEEDRELIMQYLSPAGKPTKTDEKSIKSNEKSKLKGKQIDKSNKKNCQQLQQKPKEKQSDSNVAQYSKLAPDSTNSISKITQIEGNQESNANLNVNEDLEIEEDNTQDEIDVIDSLTGIPLDEDEILFCLTVCAPYSTLQNYKHKVKLIPGTSKRGQVVKTTIEMFNRDKLTTQREKDLIKSNLVSKEQDISRNLPGKVKLSAPNLNKLKKK</sequence>
<dbReference type="Pfam" id="PF05670">
    <property type="entry name" value="NFACT-R_1"/>
    <property type="match status" value="1"/>
</dbReference>
<dbReference type="EMBL" id="REGN01006254">
    <property type="protein sequence ID" value="RNA10237.1"/>
    <property type="molecule type" value="Genomic_DNA"/>
</dbReference>
<evidence type="ECO:0000259" key="8">
    <source>
        <dbReference type="Pfam" id="PF11923"/>
    </source>
</evidence>
<dbReference type="OrthoDB" id="207084at2759"/>
<feature type="compositionally biased region" description="Basic and acidic residues" evidence="6">
    <location>
        <begin position="459"/>
        <end position="470"/>
    </location>
</feature>
<comment type="similarity">
    <text evidence="2">Belongs to the NEMF family.</text>
</comment>
<evidence type="ECO:0000313" key="10">
    <source>
        <dbReference type="Proteomes" id="UP000276133"/>
    </source>
</evidence>
<dbReference type="GO" id="GO:0000049">
    <property type="term" value="F:tRNA binding"/>
    <property type="evidence" value="ECO:0007669"/>
    <property type="project" value="TreeGrafter"/>
</dbReference>
<feature type="region of interest" description="Disordered" evidence="6">
    <location>
        <begin position="359"/>
        <end position="397"/>
    </location>
</feature>
<evidence type="ECO:0000259" key="7">
    <source>
        <dbReference type="Pfam" id="PF05670"/>
    </source>
</evidence>
<organism evidence="9 10">
    <name type="scientific">Brachionus plicatilis</name>
    <name type="common">Marine rotifer</name>
    <name type="synonym">Brachionus muelleri</name>
    <dbReference type="NCBI Taxonomy" id="10195"/>
    <lineage>
        <taxon>Eukaryota</taxon>
        <taxon>Metazoa</taxon>
        <taxon>Spiralia</taxon>
        <taxon>Gnathifera</taxon>
        <taxon>Rotifera</taxon>
        <taxon>Eurotatoria</taxon>
        <taxon>Monogononta</taxon>
        <taxon>Pseudotrocha</taxon>
        <taxon>Ploima</taxon>
        <taxon>Brachionidae</taxon>
        <taxon>Brachionus</taxon>
    </lineage>
</organism>
<evidence type="ECO:0000256" key="5">
    <source>
        <dbReference type="SAM" id="Coils"/>
    </source>
</evidence>
<dbReference type="GO" id="GO:1990116">
    <property type="term" value="P:ribosome-associated ubiquitin-dependent protein catabolic process"/>
    <property type="evidence" value="ECO:0007669"/>
    <property type="project" value="TreeGrafter"/>
</dbReference>
<evidence type="ECO:0000256" key="3">
    <source>
        <dbReference type="ARBA" id="ARBA00022490"/>
    </source>
</evidence>
<dbReference type="GO" id="GO:0005737">
    <property type="term" value="C:cytoplasm"/>
    <property type="evidence" value="ECO:0007669"/>
    <property type="project" value="UniProtKB-SubCell"/>
</dbReference>
<evidence type="ECO:0000313" key="9">
    <source>
        <dbReference type="EMBL" id="RNA10237.1"/>
    </source>
</evidence>
<gene>
    <name evidence="9" type="ORF">BpHYR1_032757</name>
</gene>
<feature type="region of interest" description="Disordered" evidence="6">
    <location>
        <begin position="417"/>
        <end position="541"/>
    </location>
</feature>
<protein>
    <submittedName>
        <fullName evidence="9">Nuclear export mediator factor NEMF</fullName>
    </submittedName>
</protein>
<keyword evidence="4 5" id="KW-0175">Coiled coil</keyword>
<keyword evidence="10" id="KW-1185">Reference proteome</keyword>
<evidence type="ECO:0000256" key="6">
    <source>
        <dbReference type="SAM" id="MobiDB-lite"/>
    </source>
</evidence>
<dbReference type="GO" id="GO:1990112">
    <property type="term" value="C:RQC complex"/>
    <property type="evidence" value="ECO:0007669"/>
    <property type="project" value="TreeGrafter"/>
</dbReference>
<name>A0A3M7QFM1_BRAPC</name>
<dbReference type="STRING" id="10195.A0A3M7QFM1"/>
<feature type="domain" description="NFACT protein C-terminal" evidence="8">
    <location>
        <begin position="578"/>
        <end position="672"/>
    </location>
</feature>
<comment type="subcellular location">
    <subcellularLocation>
        <location evidence="1">Cytoplasm</location>
    </subcellularLocation>
</comment>
<feature type="coiled-coil region" evidence="5">
    <location>
        <begin position="315"/>
        <end position="342"/>
    </location>
</feature>
<evidence type="ECO:0000256" key="4">
    <source>
        <dbReference type="ARBA" id="ARBA00023054"/>
    </source>
</evidence>
<evidence type="ECO:0000256" key="2">
    <source>
        <dbReference type="ARBA" id="ARBA00008318"/>
    </source>
</evidence>
<dbReference type="AlphaFoldDB" id="A0A3M7QFM1"/>
<dbReference type="GO" id="GO:0043023">
    <property type="term" value="F:ribosomal large subunit binding"/>
    <property type="evidence" value="ECO:0007669"/>
    <property type="project" value="TreeGrafter"/>
</dbReference>
<dbReference type="Pfam" id="PF11923">
    <property type="entry name" value="NFACT-C"/>
    <property type="match status" value="1"/>
</dbReference>
<reference evidence="9 10" key="1">
    <citation type="journal article" date="2018" name="Sci. Rep.">
        <title>Genomic signatures of local adaptation to the degree of environmental predictability in rotifers.</title>
        <authorList>
            <person name="Franch-Gras L."/>
            <person name="Hahn C."/>
            <person name="Garcia-Roger E.M."/>
            <person name="Carmona M.J."/>
            <person name="Serra M."/>
            <person name="Gomez A."/>
        </authorList>
    </citation>
    <scope>NUCLEOTIDE SEQUENCE [LARGE SCALE GENOMIC DNA]</scope>
    <source>
        <strain evidence="9">HYR1</strain>
    </source>
</reference>
<dbReference type="InterPro" id="IPR008532">
    <property type="entry name" value="NFACT_RNA-bd"/>
</dbReference>
<dbReference type="PANTHER" id="PTHR15239:SF6">
    <property type="entry name" value="RIBOSOME QUALITY CONTROL COMPLEX SUBUNIT NEMF"/>
    <property type="match status" value="1"/>
</dbReference>
<feature type="compositionally biased region" description="Basic and acidic residues" evidence="6">
    <location>
        <begin position="417"/>
        <end position="433"/>
    </location>
</feature>